<evidence type="ECO:0000313" key="3">
    <source>
        <dbReference type="Proteomes" id="UP000539075"/>
    </source>
</evidence>
<comment type="caution">
    <text evidence="2">The sequence shown here is derived from an EMBL/GenBank/DDBJ whole genome shotgun (WGS) entry which is preliminary data.</text>
</comment>
<protein>
    <submittedName>
        <fullName evidence="2">Glycosyltransferase involved in cell wall biosynthesis</fullName>
    </submittedName>
</protein>
<dbReference type="GO" id="GO:0016740">
    <property type="term" value="F:transferase activity"/>
    <property type="evidence" value="ECO:0007669"/>
    <property type="project" value="UniProtKB-KW"/>
</dbReference>
<reference evidence="2 3" key="1">
    <citation type="submission" date="2020-08" db="EMBL/GenBank/DDBJ databases">
        <title>Genomic Encyclopedia of Type Strains, Phase IV (KMG-IV): sequencing the most valuable type-strain genomes for metagenomic binning, comparative biology and taxonomic classification.</title>
        <authorList>
            <person name="Goeker M."/>
        </authorList>
    </citation>
    <scope>NUCLEOTIDE SEQUENCE [LARGE SCALE GENOMIC DNA]</scope>
    <source>
        <strain evidence="2 3">DSM 11275</strain>
    </source>
</reference>
<dbReference type="AlphaFoldDB" id="A0A7W8C3C0"/>
<accession>A0A7W8C3C0</accession>
<dbReference type="RefSeq" id="WP_183720377.1">
    <property type="nucleotide sequence ID" value="NZ_JACHGO010000006.1"/>
</dbReference>
<dbReference type="SUPFAM" id="SSF53448">
    <property type="entry name" value="Nucleotide-diphospho-sugar transferases"/>
    <property type="match status" value="1"/>
</dbReference>
<keyword evidence="2" id="KW-0808">Transferase</keyword>
<dbReference type="CDD" id="cd04186">
    <property type="entry name" value="GT_2_like_c"/>
    <property type="match status" value="1"/>
</dbReference>
<dbReference type="PANTHER" id="PTHR43179">
    <property type="entry name" value="RHAMNOSYLTRANSFERASE WBBL"/>
    <property type="match status" value="1"/>
</dbReference>
<feature type="domain" description="Glycosyltransferase 2-like" evidence="1">
    <location>
        <begin position="5"/>
        <end position="115"/>
    </location>
</feature>
<dbReference type="InterPro" id="IPR029044">
    <property type="entry name" value="Nucleotide-diphossugar_trans"/>
</dbReference>
<evidence type="ECO:0000259" key="1">
    <source>
        <dbReference type="Pfam" id="PF00535"/>
    </source>
</evidence>
<evidence type="ECO:0000313" key="2">
    <source>
        <dbReference type="EMBL" id="MBB5144088.1"/>
    </source>
</evidence>
<dbReference type="Gene3D" id="3.90.550.10">
    <property type="entry name" value="Spore Coat Polysaccharide Biosynthesis Protein SpsA, Chain A"/>
    <property type="match status" value="1"/>
</dbReference>
<organism evidence="2 3">
    <name type="scientific">Desulfovibrio intestinalis</name>
    <dbReference type="NCBI Taxonomy" id="58621"/>
    <lineage>
        <taxon>Bacteria</taxon>
        <taxon>Pseudomonadati</taxon>
        <taxon>Thermodesulfobacteriota</taxon>
        <taxon>Desulfovibrionia</taxon>
        <taxon>Desulfovibrionales</taxon>
        <taxon>Desulfovibrionaceae</taxon>
        <taxon>Desulfovibrio</taxon>
    </lineage>
</organism>
<dbReference type="Pfam" id="PF00535">
    <property type="entry name" value="Glycos_transf_2"/>
    <property type="match status" value="1"/>
</dbReference>
<gene>
    <name evidence="2" type="ORF">HNQ38_002196</name>
</gene>
<dbReference type="InterPro" id="IPR001173">
    <property type="entry name" value="Glyco_trans_2-like"/>
</dbReference>
<sequence length="302" mass="33784">MRAHIGVVTWNRQDLTRLCLTSLLAQTPPGYSLTVVDNGSTDGTPLYLKELADAHPHMRLRLLKRNMGVAVASNLAWEDANGADYFVKLDNDVEIRDPHWLERLMGMLAADERVGMAGYRLCPWHEGTPIQLADTTPALSVACCNGACACIPRAVHEKLGFWNEGYGRYGYEDLEYSWRARRAGYLLAYALHEDAVRHLGAEPEWRDPDIESGKLSSRTAALSGTKAYLMYLLLFEQGIIPLKVDRKYLPVEGPDGLSFSLNPKHKALQRLLTHLVQTVETSQIGDISQLDLRAWQKKGIPS</sequence>
<proteinExistence type="predicted"/>
<dbReference type="Proteomes" id="UP000539075">
    <property type="component" value="Unassembled WGS sequence"/>
</dbReference>
<dbReference type="PANTHER" id="PTHR43179:SF7">
    <property type="entry name" value="RHAMNOSYLTRANSFERASE WBBL"/>
    <property type="match status" value="1"/>
</dbReference>
<keyword evidence="3" id="KW-1185">Reference proteome</keyword>
<name>A0A7W8C3C0_9BACT</name>
<dbReference type="EMBL" id="JACHGO010000006">
    <property type="protein sequence ID" value="MBB5144088.1"/>
    <property type="molecule type" value="Genomic_DNA"/>
</dbReference>